<dbReference type="PROSITE" id="PS50977">
    <property type="entry name" value="HTH_TETR_2"/>
    <property type="match status" value="1"/>
</dbReference>
<evidence type="ECO:0000256" key="1">
    <source>
        <dbReference type="ARBA" id="ARBA00004719"/>
    </source>
</evidence>
<evidence type="ECO:0000256" key="3">
    <source>
        <dbReference type="ARBA" id="ARBA00023015"/>
    </source>
</evidence>
<protein>
    <recommendedName>
        <fullName evidence="7">HTH-type transcriptional regulator BetI</fullName>
    </recommendedName>
</protein>
<dbReference type="SUPFAM" id="SSF48498">
    <property type="entry name" value="Tetracyclin repressor-like, C-terminal domain"/>
    <property type="match status" value="1"/>
</dbReference>
<dbReference type="InterPro" id="IPR017757">
    <property type="entry name" value="Tscrpt_rep_BetI"/>
</dbReference>
<comment type="pathway">
    <text evidence="1 7">Amine and polyamine biosynthesis; betaine biosynthesis via choline pathway [regulation].</text>
</comment>
<dbReference type="PRINTS" id="PR00455">
    <property type="entry name" value="HTHTETR"/>
</dbReference>
<proteinExistence type="inferred from homology"/>
<comment type="caution">
    <text evidence="10">The sequence shown here is derived from an EMBL/GenBank/DDBJ whole genome shotgun (WGS) entry which is preliminary data.</text>
</comment>
<dbReference type="InterPro" id="IPR009057">
    <property type="entry name" value="Homeodomain-like_sf"/>
</dbReference>
<dbReference type="InterPro" id="IPR001647">
    <property type="entry name" value="HTH_TetR"/>
</dbReference>
<dbReference type="PANTHER" id="PTHR30055">
    <property type="entry name" value="HTH-TYPE TRANSCRIPTIONAL REGULATOR RUTR"/>
    <property type="match status" value="1"/>
</dbReference>
<organism evidence="10 11">
    <name type="scientific">Kordiimonas lipolytica</name>
    <dbReference type="NCBI Taxonomy" id="1662421"/>
    <lineage>
        <taxon>Bacteria</taxon>
        <taxon>Pseudomonadati</taxon>
        <taxon>Pseudomonadota</taxon>
        <taxon>Alphaproteobacteria</taxon>
        <taxon>Kordiimonadales</taxon>
        <taxon>Kordiimonadaceae</taxon>
        <taxon>Kordiimonas</taxon>
    </lineage>
</organism>
<dbReference type="RefSeq" id="WP_068152485.1">
    <property type="nucleotide sequence ID" value="NZ_JBHSCR010000005.1"/>
</dbReference>
<keyword evidence="11" id="KW-1185">Reference proteome</keyword>
<evidence type="ECO:0000256" key="6">
    <source>
        <dbReference type="ARBA" id="ARBA00024936"/>
    </source>
</evidence>
<keyword evidence="2 7" id="KW-0678">Repressor</keyword>
<dbReference type="InterPro" id="IPR036271">
    <property type="entry name" value="Tet_transcr_reg_TetR-rel_C_sf"/>
</dbReference>
<gene>
    <name evidence="7 10" type="primary">betI</name>
    <name evidence="10" type="ORF">ACFO5Q_07855</name>
</gene>
<evidence type="ECO:0000313" key="11">
    <source>
        <dbReference type="Proteomes" id="UP001595776"/>
    </source>
</evidence>
<evidence type="ECO:0000256" key="4">
    <source>
        <dbReference type="ARBA" id="ARBA00023125"/>
    </source>
</evidence>
<dbReference type="NCBIfam" id="TIGR03384">
    <property type="entry name" value="betaine_BetI"/>
    <property type="match status" value="1"/>
</dbReference>
<keyword evidence="3 7" id="KW-0805">Transcription regulation</keyword>
<sequence length="194" mass="21915">MPKVGMQPIRRQQLIDATIRTIASVGYADTTVGRIAKEAGLSVGIISHYFGGKQALLEATMARVLFELHDAFLNRLQNAVTPRERLSAIVATNFDDEQYEPQIVRAWLAFWAQVPFSPELKRLQRIYNRRLLSNLRCELKALVMPEAVAPGAEIFASLIDGFWLRSATSSKAPLLDEIRLQVESSFDRYIHAWS</sequence>
<evidence type="ECO:0000313" key="10">
    <source>
        <dbReference type="EMBL" id="MFC4347752.1"/>
    </source>
</evidence>
<dbReference type="PANTHER" id="PTHR30055:SF234">
    <property type="entry name" value="HTH-TYPE TRANSCRIPTIONAL REGULATOR BETI"/>
    <property type="match status" value="1"/>
</dbReference>
<comment type="function">
    <text evidence="7">Repressor involved in choline regulation of the bet genes.</text>
</comment>
<keyword evidence="4 7" id="KW-0238">DNA-binding</keyword>
<feature type="DNA-binding region" description="H-T-H motif" evidence="7 8">
    <location>
        <begin position="31"/>
        <end position="50"/>
    </location>
</feature>
<comment type="function">
    <text evidence="6">Repressor involved in the biosynthesis of the osmoprotectant glycine betaine. It represses transcription of the choline transporter BetT and the genes of BetAB involved in the synthesis of glycine betaine.</text>
</comment>
<dbReference type="Gene3D" id="1.10.357.10">
    <property type="entry name" value="Tetracycline Repressor, domain 2"/>
    <property type="match status" value="1"/>
</dbReference>
<dbReference type="PROSITE" id="PS01081">
    <property type="entry name" value="HTH_TETR_1"/>
    <property type="match status" value="1"/>
</dbReference>
<dbReference type="InterPro" id="IPR023772">
    <property type="entry name" value="DNA-bd_HTH_TetR-type_CS"/>
</dbReference>
<dbReference type="InterPro" id="IPR039538">
    <property type="entry name" value="BetI_C"/>
</dbReference>
<evidence type="ECO:0000256" key="2">
    <source>
        <dbReference type="ARBA" id="ARBA00022491"/>
    </source>
</evidence>
<keyword evidence="5 7" id="KW-0804">Transcription</keyword>
<accession>A0ABV8U965</accession>
<dbReference type="EMBL" id="JBHSCR010000005">
    <property type="protein sequence ID" value="MFC4347752.1"/>
    <property type="molecule type" value="Genomic_DNA"/>
</dbReference>
<dbReference type="InterPro" id="IPR050109">
    <property type="entry name" value="HTH-type_TetR-like_transc_reg"/>
</dbReference>
<dbReference type="HAMAP" id="MF_00768">
    <property type="entry name" value="HTH_type_BetI"/>
    <property type="match status" value="1"/>
</dbReference>
<reference evidence="11" key="1">
    <citation type="journal article" date="2019" name="Int. J. Syst. Evol. Microbiol.">
        <title>The Global Catalogue of Microorganisms (GCM) 10K type strain sequencing project: providing services to taxonomists for standard genome sequencing and annotation.</title>
        <authorList>
            <consortium name="The Broad Institute Genomics Platform"/>
            <consortium name="The Broad Institute Genome Sequencing Center for Infectious Disease"/>
            <person name="Wu L."/>
            <person name="Ma J."/>
        </authorList>
    </citation>
    <scope>NUCLEOTIDE SEQUENCE [LARGE SCALE GENOMIC DNA]</scope>
    <source>
        <strain evidence="11">CGMCC 1.15304</strain>
    </source>
</reference>
<dbReference type="SUPFAM" id="SSF46689">
    <property type="entry name" value="Homeodomain-like"/>
    <property type="match status" value="1"/>
</dbReference>
<dbReference type="Pfam" id="PF13977">
    <property type="entry name" value="TetR_C_6"/>
    <property type="match status" value="1"/>
</dbReference>
<dbReference type="Pfam" id="PF00440">
    <property type="entry name" value="TetR_N"/>
    <property type="match status" value="1"/>
</dbReference>
<dbReference type="NCBIfam" id="NF001978">
    <property type="entry name" value="PRK00767.1"/>
    <property type="match status" value="1"/>
</dbReference>
<dbReference type="Proteomes" id="UP001595776">
    <property type="component" value="Unassembled WGS sequence"/>
</dbReference>
<evidence type="ECO:0000256" key="8">
    <source>
        <dbReference type="PROSITE-ProRule" id="PRU00335"/>
    </source>
</evidence>
<evidence type="ECO:0000256" key="5">
    <source>
        <dbReference type="ARBA" id="ARBA00023163"/>
    </source>
</evidence>
<feature type="domain" description="HTH tetR-type" evidence="9">
    <location>
        <begin position="8"/>
        <end position="68"/>
    </location>
</feature>
<evidence type="ECO:0000256" key="7">
    <source>
        <dbReference type="HAMAP-Rule" id="MF_00768"/>
    </source>
</evidence>
<evidence type="ECO:0000259" key="9">
    <source>
        <dbReference type="PROSITE" id="PS50977"/>
    </source>
</evidence>
<name>A0ABV8U965_9PROT</name>